<gene>
    <name evidence="1" type="ORF">LCGC14_1148180</name>
</gene>
<evidence type="ECO:0000313" key="1">
    <source>
        <dbReference type="EMBL" id="KKM99419.1"/>
    </source>
</evidence>
<accession>A0A0F9LWC8</accession>
<protein>
    <recommendedName>
        <fullName evidence="2">CR-type domain-containing protein</fullName>
    </recommendedName>
</protein>
<name>A0A0F9LWC8_9ZZZZ</name>
<sequence length="81" mass="8936">MNKKEILMTAEITPIKEYCGSCGSSWTKTIGTKDSLANNYCCSAPMFQSNEYCNVCMGTGRVYPHTVCPHCKGTGEKLDEE</sequence>
<dbReference type="AlphaFoldDB" id="A0A0F9LWC8"/>
<reference evidence="1" key="1">
    <citation type="journal article" date="2015" name="Nature">
        <title>Complex archaea that bridge the gap between prokaryotes and eukaryotes.</title>
        <authorList>
            <person name="Spang A."/>
            <person name="Saw J.H."/>
            <person name="Jorgensen S.L."/>
            <person name="Zaremba-Niedzwiedzka K."/>
            <person name="Martijn J."/>
            <person name="Lind A.E."/>
            <person name="van Eijk R."/>
            <person name="Schleper C."/>
            <person name="Guy L."/>
            <person name="Ettema T.J."/>
        </authorList>
    </citation>
    <scope>NUCLEOTIDE SEQUENCE</scope>
</reference>
<dbReference type="EMBL" id="LAZR01005499">
    <property type="protein sequence ID" value="KKM99419.1"/>
    <property type="molecule type" value="Genomic_DNA"/>
</dbReference>
<comment type="caution">
    <text evidence="1">The sequence shown here is derived from an EMBL/GenBank/DDBJ whole genome shotgun (WGS) entry which is preliminary data.</text>
</comment>
<evidence type="ECO:0008006" key="2">
    <source>
        <dbReference type="Google" id="ProtNLM"/>
    </source>
</evidence>
<organism evidence="1">
    <name type="scientific">marine sediment metagenome</name>
    <dbReference type="NCBI Taxonomy" id="412755"/>
    <lineage>
        <taxon>unclassified sequences</taxon>
        <taxon>metagenomes</taxon>
        <taxon>ecological metagenomes</taxon>
    </lineage>
</organism>
<dbReference type="Gene3D" id="6.20.20.10">
    <property type="match status" value="1"/>
</dbReference>
<proteinExistence type="predicted"/>